<dbReference type="Proteomes" id="UP000612893">
    <property type="component" value="Unassembled WGS sequence"/>
</dbReference>
<keyword evidence="3" id="KW-1185">Reference proteome</keyword>
<evidence type="ECO:0008006" key="4">
    <source>
        <dbReference type="Google" id="ProtNLM"/>
    </source>
</evidence>
<evidence type="ECO:0000256" key="1">
    <source>
        <dbReference type="SAM" id="Phobius"/>
    </source>
</evidence>
<organism evidence="2 3">
    <name type="scientific">Candidatus Nephthysia bennettiae</name>
    <dbReference type="NCBI Taxonomy" id="3127016"/>
    <lineage>
        <taxon>Bacteria</taxon>
        <taxon>Bacillati</taxon>
        <taxon>Candidatus Dormiibacterota</taxon>
        <taxon>Candidatus Dormibacteria</taxon>
        <taxon>Candidatus Dormibacterales</taxon>
        <taxon>Candidatus Dormibacteraceae</taxon>
        <taxon>Candidatus Nephthysia</taxon>
    </lineage>
</organism>
<comment type="caution">
    <text evidence="2">The sequence shown here is derived from an EMBL/GenBank/DDBJ whole genome shotgun (WGS) entry which is preliminary data.</text>
</comment>
<keyword evidence="1" id="KW-0472">Membrane</keyword>
<keyword evidence="1" id="KW-0812">Transmembrane</keyword>
<dbReference type="InterPro" id="IPR025608">
    <property type="entry name" value="TcpE"/>
</dbReference>
<keyword evidence="1" id="KW-1133">Transmembrane helix</keyword>
<gene>
    <name evidence="2" type="ORF">JF922_10660</name>
</gene>
<feature type="transmembrane region" description="Helical" evidence="1">
    <location>
        <begin position="25"/>
        <end position="48"/>
    </location>
</feature>
<dbReference type="Pfam" id="PF12648">
    <property type="entry name" value="TcpE"/>
    <property type="match status" value="1"/>
</dbReference>
<dbReference type="EMBL" id="JAEKNR010000116">
    <property type="protein sequence ID" value="MBJ7598531.1"/>
    <property type="molecule type" value="Genomic_DNA"/>
</dbReference>
<proteinExistence type="predicted"/>
<evidence type="ECO:0000313" key="2">
    <source>
        <dbReference type="EMBL" id="MBJ7598531.1"/>
    </source>
</evidence>
<sequence length="133" mass="15625">MPLEMPVYTGLLQVRRELWHVQDLVLPRSVPMIPAGVFVGVLLSTFWFCHLLHFGLPLQWAALYAAPAAAAYWIANRPLIEGRSIHRWLWCQLCYPFQPRRLVRLQSSWRSERLRLNLAIYRPLTEIFGEARE</sequence>
<reference evidence="2" key="1">
    <citation type="submission" date="2020-10" db="EMBL/GenBank/DDBJ databases">
        <title>Ca. Dormibacterota MAGs.</title>
        <authorList>
            <person name="Montgomery K."/>
        </authorList>
    </citation>
    <scope>NUCLEOTIDE SEQUENCE [LARGE SCALE GENOMIC DNA]</scope>
    <source>
        <strain evidence="2">SC8812_S17_10</strain>
    </source>
</reference>
<dbReference type="AlphaFoldDB" id="A0A934K8M7"/>
<name>A0A934K8M7_9BACT</name>
<protein>
    <recommendedName>
        <fullName evidence="4">Conjugal transfer protein</fullName>
    </recommendedName>
</protein>
<dbReference type="RefSeq" id="WP_338201606.1">
    <property type="nucleotide sequence ID" value="NZ_JAEKNR010000116.1"/>
</dbReference>
<accession>A0A934K8M7</accession>
<evidence type="ECO:0000313" key="3">
    <source>
        <dbReference type="Proteomes" id="UP000612893"/>
    </source>
</evidence>